<evidence type="ECO:0000256" key="1">
    <source>
        <dbReference type="ARBA" id="ARBA00004651"/>
    </source>
</evidence>
<evidence type="ECO:0000256" key="5">
    <source>
        <dbReference type="ARBA" id="ARBA00022989"/>
    </source>
</evidence>
<dbReference type="InterPro" id="IPR036259">
    <property type="entry name" value="MFS_trans_sf"/>
</dbReference>
<feature type="transmembrane region" description="Helical" evidence="8">
    <location>
        <begin position="161"/>
        <end position="177"/>
    </location>
</feature>
<keyword evidence="5 8" id="KW-1133">Transmembrane helix</keyword>
<comment type="caution">
    <text evidence="10">The sequence shown here is derived from an EMBL/GenBank/DDBJ whole genome shotgun (WGS) entry which is preliminary data.</text>
</comment>
<dbReference type="GO" id="GO:0022857">
    <property type="term" value="F:transmembrane transporter activity"/>
    <property type="evidence" value="ECO:0007669"/>
    <property type="project" value="InterPro"/>
</dbReference>
<dbReference type="PANTHER" id="PTHR23517">
    <property type="entry name" value="RESISTANCE PROTEIN MDTM, PUTATIVE-RELATED-RELATED"/>
    <property type="match status" value="1"/>
</dbReference>
<proteinExistence type="predicted"/>
<feature type="transmembrane region" description="Helical" evidence="8">
    <location>
        <begin position="357"/>
        <end position="377"/>
    </location>
</feature>
<dbReference type="InterPro" id="IPR011701">
    <property type="entry name" value="MFS"/>
</dbReference>
<keyword evidence="2" id="KW-0813">Transport</keyword>
<evidence type="ECO:0000259" key="9">
    <source>
        <dbReference type="PROSITE" id="PS50850"/>
    </source>
</evidence>
<dbReference type="InterPro" id="IPR050171">
    <property type="entry name" value="MFS_Transporters"/>
</dbReference>
<feature type="transmembrane region" description="Helical" evidence="8">
    <location>
        <begin position="40"/>
        <end position="63"/>
    </location>
</feature>
<evidence type="ECO:0000313" key="11">
    <source>
        <dbReference type="Proteomes" id="UP000295680"/>
    </source>
</evidence>
<evidence type="ECO:0000256" key="2">
    <source>
        <dbReference type="ARBA" id="ARBA00022448"/>
    </source>
</evidence>
<protein>
    <submittedName>
        <fullName evidence="10">Putative MFS family arabinose efflux permease</fullName>
    </submittedName>
</protein>
<feature type="region of interest" description="Disordered" evidence="7">
    <location>
        <begin position="382"/>
        <end position="402"/>
    </location>
</feature>
<reference evidence="10 11" key="1">
    <citation type="submission" date="2019-03" db="EMBL/GenBank/DDBJ databases">
        <title>Genomic Encyclopedia of Type Strains, Phase IV (KMG-IV): sequencing the most valuable type-strain genomes for metagenomic binning, comparative biology and taxonomic classification.</title>
        <authorList>
            <person name="Goeker M."/>
        </authorList>
    </citation>
    <scope>NUCLEOTIDE SEQUENCE [LARGE SCALE GENOMIC DNA]</scope>
    <source>
        <strain evidence="10 11">DSM 45934</strain>
    </source>
</reference>
<gene>
    <name evidence="10" type="ORF">EV192_102486</name>
</gene>
<feature type="transmembrane region" description="Helical" evidence="8">
    <location>
        <begin position="12"/>
        <end position="34"/>
    </location>
</feature>
<feature type="transmembrane region" description="Helical" evidence="8">
    <location>
        <begin position="96"/>
        <end position="113"/>
    </location>
</feature>
<dbReference type="GO" id="GO:0005886">
    <property type="term" value="C:plasma membrane"/>
    <property type="evidence" value="ECO:0007669"/>
    <property type="project" value="UniProtKB-SubCell"/>
</dbReference>
<dbReference type="Pfam" id="PF07690">
    <property type="entry name" value="MFS_1"/>
    <property type="match status" value="1"/>
</dbReference>
<dbReference type="RefSeq" id="WP_132114049.1">
    <property type="nucleotide sequence ID" value="NZ_SLWS01000002.1"/>
</dbReference>
<feature type="transmembrane region" description="Helical" evidence="8">
    <location>
        <begin position="70"/>
        <end position="90"/>
    </location>
</feature>
<dbReference type="PANTHER" id="PTHR23517:SF2">
    <property type="entry name" value="MULTIDRUG RESISTANCE PROTEIN MDTH"/>
    <property type="match status" value="1"/>
</dbReference>
<organism evidence="10 11">
    <name type="scientific">Actinocrispum wychmicini</name>
    <dbReference type="NCBI Taxonomy" id="1213861"/>
    <lineage>
        <taxon>Bacteria</taxon>
        <taxon>Bacillati</taxon>
        <taxon>Actinomycetota</taxon>
        <taxon>Actinomycetes</taxon>
        <taxon>Pseudonocardiales</taxon>
        <taxon>Pseudonocardiaceae</taxon>
        <taxon>Actinocrispum</taxon>
    </lineage>
</organism>
<evidence type="ECO:0000256" key="7">
    <source>
        <dbReference type="SAM" id="MobiDB-lite"/>
    </source>
</evidence>
<feature type="transmembrane region" description="Helical" evidence="8">
    <location>
        <begin position="240"/>
        <end position="262"/>
    </location>
</feature>
<comment type="subcellular location">
    <subcellularLocation>
        <location evidence="1">Cell membrane</location>
        <topology evidence="1">Multi-pass membrane protein</topology>
    </subcellularLocation>
</comment>
<dbReference type="PROSITE" id="PS50850">
    <property type="entry name" value="MFS"/>
    <property type="match status" value="1"/>
</dbReference>
<evidence type="ECO:0000313" key="10">
    <source>
        <dbReference type="EMBL" id="TCO62349.1"/>
    </source>
</evidence>
<feature type="transmembrane region" description="Helical" evidence="8">
    <location>
        <begin position="134"/>
        <end position="155"/>
    </location>
</feature>
<dbReference type="Proteomes" id="UP000295680">
    <property type="component" value="Unassembled WGS sequence"/>
</dbReference>
<dbReference type="OrthoDB" id="3285778at2"/>
<feature type="transmembrane region" description="Helical" evidence="8">
    <location>
        <begin position="207"/>
        <end position="228"/>
    </location>
</feature>
<dbReference type="AlphaFoldDB" id="A0A4R2JYL4"/>
<dbReference type="SUPFAM" id="SSF103473">
    <property type="entry name" value="MFS general substrate transporter"/>
    <property type="match status" value="1"/>
</dbReference>
<dbReference type="InterPro" id="IPR020846">
    <property type="entry name" value="MFS_dom"/>
</dbReference>
<feature type="domain" description="Major facilitator superfamily (MFS) profile" evidence="9">
    <location>
        <begin position="8"/>
        <end position="384"/>
    </location>
</feature>
<keyword evidence="3" id="KW-1003">Cell membrane</keyword>
<dbReference type="Gene3D" id="1.20.1250.20">
    <property type="entry name" value="MFS general substrate transporter like domains"/>
    <property type="match status" value="1"/>
</dbReference>
<evidence type="ECO:0000256" key="8">
    <source>
        <dbReference type="SAM" id="Phobius"/>
    </source>
</evidence>
<evidence type="ECO:0000256" key="4">
    <source>
        <dbReference type="ARBA" id="ARBA00022692"/>
    </source>
</evidence>
<keyword evidence="6 8" id="KW-0472">Membrane</keyword>
<evidence type="ECO:0000256" key="3">
    <source>
        <dbReference type="ARBA" id="ARBA00022475"/>
    </source>
</evidence>
<accession>A0A4R2JYL4</accession>
<evidence type="ECO:0000256" key="6">
    <source>
        <dbReference type="ARBA" id="ARBA00023136"/>
    </source>
</evidence>
<keyword evidence="11" id="KW-1185">Reference proteome</keyword>
<feature type="compositionally biased region" description="Basic and acidic residues" evidence="7">
    <location>
        <begin position="382"/>
        <end position="396"/>
    </location>
</feature>
<name>A0A4R2JYL4_9PSEU</name>
<dbReference type="EMBL" id="SLWS01000002">
    <property type="protein sequence ID" value="TCO62349.1"/>
    <property type="molecule type" value="Genomic_DNA"/>
</dbReference>
<sequence length="402" mass="42684">MTWYRDAVLRLLVAGSVLNSVAFFATLPFLSIYLAEISTLSGLAIGAVVGSVALIASLGGFVGGMLSDRFGAVALIRAGVLLNCATGLALAMVHDVGLVIALTGLLGVGRLLTEPSMKKLMSVAADGTDGSVFRIRYVTLCLGAVVGPLLGAVLYAVDSRLIFSVPAVVFAGYFLLLQRNLARLRSVDAHEGDERGRLRDAVNDRRLLRIIAAGFVLFLVFSQFESILPLYVRSVRGPDAVTYFSILLAVNAALGIVMQFPVARLARRVSASRMAFIGCVGFALALLLFRMLPASAVLPFVGVLVWTVGEAVLFPMPDMAIHTFAPNGRKGAYFGLAEVRYLGFFLGPALGGGLLGISATTYFTTMAVVIFGTWLLLGRNHERTPDRPSNPTERDAVAPVAG</sequence>
<keyword evidence="4 8" id="KW-0812">Transmembrane</keyword>